<dbReference type="AlphaFoldDB" id="A0A430RDJ5"/>
<name>A0A430RDJ5_THESC</name>
<accession>A0A430RDJ5</accession>
<dbReference type="Proteomes" id="UP000286734">
    <property type="component" value="Unassembled WGS sequence"/>
</dbReference>
<sequence>MPTTLPPKVLEAARRVEALLEEAKARGVVRAWSLRHLSGEPLPGVEGIAFYGREVPQEEIDRLEEAFLDLEDDLDLGVAVILVPHD</sequence>
<proteinExistence type="predicted"/>
<protein>
    <submittedName>
        <fullName evidence="1">Uncharacterized protein</fullName>
    </submittedName>
</protein>
<organism evidence="1 2">
    <name type="scientific">Thermus scotoductus</name>
    <dbReference type="NCBI Taxonomy" id="37636"/>
    <lineage>
        <taxon>Bacteria</taxon>
        <taxon>Thermotogati</taxon>
        <taxon>Deinococcota</taxon>
        <taxon>Deinococci</taxon>
        <taxon>Thermales</taxon>
        <taxon>Thermaceae</taxon>
        <taxon>Thermus</taxon>
    </lineage>
</organism>
<evidence type="ECO:0000313" key="2">
    <source>
        <dbReference type="Proteomes" id="UP000286734"/>
    </source>
</evidence>
<comment type="caution">
    <text evidence="1">The sequence shown here is derived from an EMBL/GenBank/DDBJ whole genome shotgun (WGS) entry which is preliminary data.</text>
</comment>
<reference evidence="1 2" key="1">
    <citation type="journal article" date="2019" name="Extremophiles">
        <title>Biogeography of thermophiles and predominance of Thermus scotoductus in domestic water heaters.</title>
        <authorList>
            <person name="Wilpiszeski R.L."/>
            <person name="Zhang Z."/>
            <person name="House C.H."/>
        </authorList>
    </citation>
    <scope>NUCLEOTIDE SEQUENCE [LARGE SCALE GENOMIC DNA]</scope>
    <source>
        <strain evidence="1 2">34_S34</strain>
    </source>
</reference>
<evidence type="ECO:0000313" key="1">
    <source>
        <dbReference type="EMBL" id="RTH05480.1"/>
    </source>
</evidence>
<dbReference type="RefSeq" id="WP_038029167.1">
    <property type="nucleotide sequence ID" value="NZ_PELP01000113.1"/>
</dbReference>
<gene>
    <name evidence="1" type="ORF">CSW47_05205</name>
</gene>
<dbReference type="EMBL" id="PELP01000113">
    <property type="protein sequence ID" value="RTH05480.1"/>
    <property type="molecule type" value="Genomic_DNA"/>
</dbReference>